<evidence type="ECO:0000313" key="5">
    <source>
        <dbReference type="EMBL" id="KAE9394922.1"/>
    </source>
</evidence>
<dbReference type="PROSITE" id="PS00463">
    <property type="entry name" value="ZN2_CY6_FUNGAL_1"/>
    <property type="match status" value="1"/>
</dbReference>
<feature type="region of interest" description="Disordered" evidence="3">
    <location>
        <begin position="699"/>
        <end position="724"/>
    </location>
</feature>
<feature type="compositionally biased region" description="Polar residues" evidence="3">
    <location>
        <begin position="185"/>
        <end position="202"/>
    </location>
</feature>
<evidence type="ECO:0000256" key="3">
    <source>
        <dbReference type="SAM" id="MobiDB-lite"/>
    </source>
</evidence>
<dbReference type="SMART" id="SM00906">
    <property type="entry name" value="Fungal_trans"/>
    <property type="match status" value="1"/>
</dbReference>
<protein>
    <recommendedName>
        <fullName evidence="4">Zn(2)-C6 fungal-type domain-containing protein</fullName>
    </recommendedName>
</protein>
<sequence length="1051" mass="116290">MSDQEKLYDEPPGGFKKRRMQGACNLCKKRKIRCDSAKMPGNVCSNCKAFNAECIHDVSNKKKRTTFVNTTATVTTTTTTAAAALPHPSSSNSLGSSDKFSFAKSQICSILDTPSYQVPTDDFTLLLRTLKEISAYARSLEEKGVGPSTSAHSSSSLSPSDSQSHYSSPPPSAKPRSNPHVSLGPNPTNPLSLYSESYSTDTPDSDPGVIEVDLADSVKNLELGQSSDTFFGRSSNLALVKTALTIKNEYDNNGAKGKEKAPAMAFTAANFEDDSHLPVDAETAKPNKGAVEDFDTPSAYMDIEGKKRGAFWDVHPWQLPLATPAPPSLVFPPPTLLASLVHLFFSKRNRSMPLLHQPTFQRGLDAGLHERNRAFGELALSVCALGARYSSDERVFDDRESKSGGTEHSIGWKYFNQINPMQEGTPQTALYRVQTICNVIVFLSSTSTPAQCWPLLGLAVRHAQLVGAHRQTFLGTVPSVQHELWKRAFWALVCIDSYTSAFLGRPKATDPSEYDLDLPLEVDDEYWEHPDPAQAFKQPEGKPSYVTCWTTSLKLLDILAFAQRCIYAVKKPPEMWGSSNLCGSSWDEKVVVELDAAMNKWVDSIPDFLRWDPYREDPFFFEQSVSLYCTYYWVQMQIHRPFIRPTPSSLKQSQQNQPGQSQQRYSGMAYSSLAVCANSARSCLHVLNVHWRRQDLVTNDLSNPSTSSGPSTLQTDTSTPKMTSTRLQCSRLGMMADPRREMEDVYHCVRILKSYEIRYQNAGRMCDIIDKFISVSDAPVIELQPWSGFQSRKRDRDTEGDEDEKQTTKMTKTASSTNSNFNRVSSSSTSNAPTFVQFTSDLDNDVPTLHVEYPSPSSLQSQTHSPEPNSSHIPLPPAQPEAGFDQSTSIPQVDRFSFNADDDSGLFRLPLHTEDLGRLPVLLSSDGGFMNASPEFGSASSATTDGLGFEFAGPRAGSDPGVASTVESWVDRFGFGSGYRNQFGYGSDSGLDSGIEQKLHESQQRYPKQMNQFQNPIADMFNSTPAGDRWEDWGAYMANVDDVLRSMDVTL</sequence>
<name>A0A6A4H9M0_9AGAR</name>
<dbReference type="GO" id="GO:0008270">
    <property type="term" value="F:zinc ion binding"/>
    <property type="evidence" value="ECO:0007669"/>
    <property type="project" value="InterPro"/>
</dbReference>
<evidence type="ECO:0000256" key="2">
    <source>
        <dbReference type="ARBA" id="ARBA00023242"/>
    </source>
</evidence>
<dbReference type="InterPro" id="IPR007219">
    <property type="entry name" value="XnlR_reg_dom"/>
</dbReference>
<feature type="compositionally biased region" description="Low complexity" evidence="3">
    <location>
        <begin position="147"/>
        <end position="167"/>
    </location>
</feature>
<feature type="domain" description="Zn(2)-C6 fungal-type" evidence="4">
    <location>
        <begin position="23"/>
        <end position="56"/>
    </location>
</feature>
<dbReference type="InterPro" id="IPR001138">
    <property type="entry name" value="Zn2Cys6_DnaBD"/>
</dbReference>
<dbReference type="CDD" id="cd00067">
    <property type="entry name" value="GAL4"/>
    <property type="match status" value="1"/>
</dbReference>
<dbReference type="PROSITE" id="PS50048">
    <property type="entry name" value="ZN2_CY6_FUNGAL_2"/>
    <property type="match status" value="1"/>
</dbReference>
<dbReference type="AlphaFoldDB" id="A0A6A4H9M0"/>
<dbReference type="GO" id="GO:0000981">
    <property type="term" value="F:DNA-binding transcription factor activity, RNA polymerase II-specific"/>
    <property type="evidence" value="ECO:0007669"/>
    <property type="project" value="InterPro"/>
</dbReference>
<dbReference type="GO" id="GO:0006351">
    <property type="term" value="P:DNA-templated transcription"/>
    <property type="evidence" value="ECO:0007669"/>
    <property type="project" value="InterPro"/>
</dbReference>
<dbReference type="SMART" id="SM00066">
    <property type="entry name" value="GAL4"/>
    <property type="match status" value="1"/>
</dbReference>
<dbReference type="Proteomes" id="UP000799118">
    <property type="component" value="Unassembled WGS sequence"/>
</dbReference>
<evidence type="ECO:0000313" key="6">
    <source>
        <dbReference type="Proteomes" id="UP000799118"/>
    </source>
</evidence>
<dbReference type="GO" id="GO:0003677">
    <property type="term" value="F:DNA binding"/>
    <property type="evidence" value="ECO:0007669"/>
    <property type="project" value="InterPro"/>
</dbReference>
<evidence type="ECO:0000256" key="1">
    <source>
        <dbReference type="ARBA" id="ARBA00022723"/>
    </source>
</evidence>
<dbReference type="Gene3D" id="4.10.240.10">
    <property type="entry name" value="Zn(2)-C6 fungal-type DNA-binding domain"/>
    <property type="match status" value="1"/>
</dbReference>
<feature type="region of interest" description="Disordered" evidence="3">
    <location>
        <begin position="846"/>
        <end position="886"/>
    </location>
</feature>
<dbReference type="CDD" id="cd12148">
    <property type="entry name" value="fungal_TF_MHR"/>
    <property type="match status" value="1"/>
</dbReference>
<dbReference type="OrthoDB" id="4456959at2759"/>
<dbReference type="EMBL" id="ML769540">
    <property type="protein sequence ID" value="KAE9394922.1"/>
    <property type="molecule type" value="Genomic_DNA"/>
</dbReference>
<feature type="compositionally biased region" description="Polar residues" evidence="3">
    <location>
        <begin position="855"/>
        <end position="872"/>
    </location>
</feature>
<accession>A0A6A4H9M0</accession>
<dbReference type="InterPro" id="IPR036864">
    <property type="entry name" value="Zn2-C6_fun-type_DNA-bd_sf"/>
</dbReference>
<keyword evidence="6" id="KW-1185">Reference proteome</keyword>
<dbReference type="SUPFAM" id="SSF57701">
    <property type="entry name" value="Zn2/Cys6 DNA-binding domain"/>
    <property type="match status" value="1"/>
</dbReference>
<dbReference type="InterPro" id="IPR050987">
    <property type="entry name" value="AtrR-like"/>
</dbReference>
<gene>
    <name evidence="5" type="ORF">BT96DRAFT_1022217</name>
</gene>
<dbReference type="PANTHER" id="PTHR46910">
    <property type="entry name" value="TRANSCRIPTION FACTOR PDR1"/>
    <property type="match status" value="1"/>
</dbReference>
<dbReference type="Pfam" id="PF00172">
    <property type="entry name" value="Zn_clus"/>
    <property type="match status" value="1"/>
</dbReference>
<evidence type="ECO:0000259" key="4">
    <source>
        <dbReference type="PROSITE" id="PS50048"/>
    </source>
</evidence>
<dbReference type="Pfam" id="PF04082">
    <property type="entry name" value="Fungal_trans"/>
    <property type="match status" value="1"/>
</dbReference>
<feature type="region of interest" description="Disordered" evidence="3">
    <location>
        <begin position="789"/>
        <end position="830"/>
    </location>
</feature>
<organism evidence="5 6">
    <name type="scientific">Gymnopus androsaceus JB14</name>
    <dbReference type="NCBI Taxonomy" id="1447944"/>
    <lineage>
        <taxon>Eukaryota</taxon>
        <taxon>Fungi</taxon>
        <taxon>Dikarya</taxon>
        <taxon>Basidiomycota</taxon>
        <taxon>Agaricomycotina</taxon>
        <taxon>Agaricomycetes</taxon>
        <taxon>Agaricomycetidae</taxon>
        <taxon>Agaricales</taxon>
        <taxon>Marasmiineae</taxon>
        <taxon>Omphalotaceae</taxon>
        <taxon>Gymnopus</taxon>
    </lineage>
</organism>
<dbReference type="PANTHER" id="PTHR46910:SF38">
    <property type="entry name" value="ZN(2)-C6 FUNGAL-TYPE DOMAIN-CONTAINING PROTEIN"/>
    <property type="match status" value="1"/>
</dbReference>
<proteinExistence type="predicted"/>
<feature type="region of interest" description="Disordered" evidence="3">
    <location>
        <begin position="142"/>
        <end position="209"/>
    </location>
</feature>
<keyword evidence="2" id="KW-0539">Nucleus</keyword>
<feature type="compositionally biased region" description="Low complexity" evidence="3">
    <location>
        <begin position="815"/>
        <end position="830"/>
    </location>
</feature>
<keyword evidence="1" id="KW-0479">Metal-binding</keyword>
<reference evidence="5" key="1">
    <citation type="journal article" date="2019" name="Environ. Microbiol.">
        <title>Fungal ecological strategies reflected in gene transcription - a case study of two litter decomposers.</title>
        <authorList>
            <person name="Barbi F."/>
            <person name="Kohler A."/>
            <person name="Barry K."/>
            <person name="Baskaran P."/>
            <person name="Daum C."/>
            <person name="Fauchery L."/>
            <person name="Ihrmark K."/>
            <person name="Kuo A."/>
            <person name="LaButti K."/>
            <person name="Lipzen A."/>
            <person name="Morin E."/>
            <person name="Grigoriev I.V."/>
            <person name="Henrissat B."/>
            <person name="Lindahl B."/>
            <person name="Martin F."/>
        </authorList>
    </citation>
    <scope>NUCLEOTIDE SEQUENCE</scope>
    <source>
        <strain evidence="5">JB14</strain>
    </source>
</reference>